<feature type="compositionally biased region" description="Polar residues" evidence="1">
    <location>
        <begin position="777"/>
        <end position="792"/>
    </location>
</feature>
<protein>
    <submittedName>
        <fullName evidence="3">Uncharacterized protein LOC108673776</fullName>
    </submittedName>
</protein>
<dbReference type="KEGG" id="hazt:108673776"/>
<feature type="region of interest" description="Disordered" evidence="1">
    <location>
        <begin position="654"/>
        <end position="673"/>
    </location>
</feature>
<name>A0A8B7NTV0_HYAAZ</name>
<dbReference type="AlphaFoldDB" id="A0A8B7NTV0"/>
<dbReference type="GeneID" id="108673776"/>
<dbReference type="Proteomes" id="UP000694843">
    <property type="component" value="Unplaced"/>
</dbReference>
<feature type="region of interest" description="Disordered" evidence="1">
    <location>
        <begin position="622"/>
        <end position="641"/>
    </location>
</feature>
<evidence type="ECO:0000256" key="1">
    <source>
        <dbReference type="SAM" id="MobiDB-lite"/>
    </source>
</evidence>
<reference evidence="3" key="1">
    <citation type="submission" date="2025-08" db="UniProtKB">
        <authorList>
            <consortium name="RefSeq"/>
        </authorList>
    </citation>
    <scope>IDENTIFICATION</scope>
    <source>
        <tissue evidence="3">Whole organism</tissue>
    </source>
</reference>
<proteinExistence type="predicted"/>
<sequence>MSDLEIHTKKGSNPFATFFHELSDNHQLHKSLLSTSIPSKCNDGPTILLKTLFVMFRDLQTQHKEARISLQNKQTKLNNLVSELCPECSGKTRLIMEKDKDSSLQISCGTVATSLSSEQQSDLSTSCSSTILGEKTKQNVCSSTKENQLEGGVKHPSCNASLTALKRLPKFKGGKIFETIYAPETQDIDIVESIISDNGGHIAETMDAIDVAVSDPCSEDSSDIFEESSEDVDGLSQYTIVPAKTSPVLGKFSSSRNSPTFISSSSSNGFENNLKSLPCAGGCIINDRKNELLSVSPGQNSCCTLSPRRGMDISGSPSLLQLLPCKRNIIPREAMNNKTAAEIIYSSPKSKVATTAGNREIIPGDILATENESLFESRPAIEREKTQPASVESVNYDQQTSLNSSDTDSCIKSKNCSSKRSLFQASFEELGSQNLCSKENVSENNSICDQISQITDLDAGASENEGQLINSVLNSSSELSFVSYDSSKSKEEAKRSDDVIRNQIETSKQEQNVIHKKMCVRKASNCSVIKRSRLTRAYSSNCNWKKPLNSVEASIKKNCIQTKLTKESFIVSKVRGNAEEDDIQILEAKARSLETKTVDDRKRVQQQHPALRALTCHRLLPPQGASAPAGDVAHSSTKRTSDALAEGAEFAKKFKSSSHQEKKLSNSGQELPSSCSLLTESQSLEYLQLPSQHQITVENSPAEGSVAGTGEVQLETQTNSSGKKFLSAGASISKPGPGHSSSGSRPCNVLLQKECRVVSSSATNNEASLLPRETAGKTRTTGRLSSRLSVVT</sequence>
<feature type="region of interest" description="Disordered" evidence="1">
    <location>
        <begin position="761"/>
        <end position="792"/>
    </location>
</feature>
<feature type="region of interest" description="Disordered" evidence="1">
    <location>
        <begin position="382"/>
        <end position="409"/>
    </location>
</feature>
<feature type="region of interest" description="Disordered" evidence="1">
    <location>
        <begin position="726"/>
        <end position="745"/>
    </location>
</feature>
<evidence type="ECO:0000313" key="3">
    <source>
        <dbReference type="RefSeq" id="XP_018017135.1"/>
    </source>
</evidence>
<dbReference type="RefSeq" id="XP_018017135.1">
    <property type="nucleotide sequence ID" value="XM_018161646.1"/>
</dbReference>
<keyword evidence="2" id="KW-1185">Reference proteome</keyword>
<gene>
    <name evidence="3" type="primary">LOC108673776</name>
</gene>
<feature type="compositionally biased region" description="Polar residues" evidence="1">
    <location>
        <begin position="387"/>
        <end position="409"/>
    </location>
</feature>
<evidence type="ECO:0000313" key="2">
    <source>
        <dbReference type="Proteomes" id="UP000694843"/>
    </source>
</evidence>
<organism evidence="2 3">
    <name type="scientific">Hyalella azteca</name>
    <name type="common">Amphipod</name>
    <dbReference type="NCBI Taxonomy" id="294128"/>
    <lineage>
        <taxon>Eukaryota</taxon>
        <taxon>Metazoa</taxon>
        <taxon>Ecdysozoa</taxon>
        <taxon>Arthropoda</taxon>
        <taxon>Crustacea</taxon>
        <taxon>Multicrustacea</taxon>
        <taxon>Malacostraca</taxon>
        <taxon>Eumalacostraca</taxon>
        <taxon>Peracarida</taxon>
        <taxon>Amphipoda</taxon>
        <taxon>Senticaudata</taxon>
        <taxon>Talitrida</taxon>
        <taxon>Talitroidea</taxon>
        <taxon>Hyalellidae</taxon>
        <taxon>Hyalella</taxon>
    </lineage>
</organism>
<feature type="compositionally biased region" description="Low complexity" evidence="1">
    <location>
        <begin position="731"/>
        <end position="745"/>
    </location>
</feature>
<accession>A0A8B7NTV0</accession>